<evidence type="ECO:0000313" key="11">
    <source>
        <dbReference type="Proteomes" id="UP000316331"/>
    </source>
</evidence>
<organism evidence="10 11">
    <name type="scientific">Nocardia bhagyanarayanae</name>
    <dbReference type="NCBI Taxonomy" id="1215925"/>
    <lineage>
        <taxon>Bacteria</taxon>
        <taxon>Bacillati</taxon>
        <taxon>Actinomycetota</taxon>
        <taxon>Actinomycetes</taxon>
        <taxon>Mycobacteriales</taxon>
        <taxon>Nocardiaceae</taxon>
        <taxon>Nocardia</taxon>
    </lineage>
</organism>
<dbReference type="AlphaFoldDB" id="A0A543EV08"/>
<comment type="cofactor">
    <cofactor evidence="1">
        <name>Zn(2+)</name>
        <dbReference type="ChEBI" id="CHEBI:29105"/>
    </cofactor>
</comment>
<dbReference type="GO" id="GO:0046983">
    <property type="term" value="F:protein dimerization activity"/>
    <property type="evidence" value="ECO:0007669"/>
    <property type="project" value="InterPro"/>
</dbReference>
<dbReference type="GO" id="GO:0018909">
    <property type="term" value="P:dodecyl sulfate metabolic process"/>
    <property type="evidence" value="ECO:0007669"/>
    <property type="project" value="InterPro"/>
</dbReference>
<dbReference type="InterPro" id="IPR038536">
    <property type="entry name" value="Alkyl/aryl-sulf_dimr_sf"/>
</dbReference>
<dbReference type="EMBL" id="VFPG01000002">
    <property type="protein sequence ID" value="TQM25401.1"/>
    <property type="molecule type" value="Genomic_DNA"/>
</dbReference>
<sequence>MGGNYGANARDELGARMVERENGDTTSPRVSRRGVFGVGAAALAAAGVGVGLGGCADDDQVRPSATPTDPSEHIRAANQRAAETLPFSDTADFADADRGFLAALEPGVVTDERGKVVWDNDSYAFLREPCPQSAHPSLWRQSQLTVKQGLYEIAPGFYQIRGLDLSNMTLVEGDTGVIVIDPLISAETAAAGLALYRAHRGNRPVTGLIYSHSHVDHFGGALGVTTQRDVAEGRCPALAPVGFLEHAVAENIYAGTAMARRAAYMYGAALPRGPKGQIGAGLGQTTSLGTVTLIEPTVDIVRTDQEETIDGVRMVFQLTPGTEAPSEMNFYFPDRRVLCMAENATHTMHNILTLRGALVRDPHVWSKYLTESINRYGRASDVVFSSHHWPVWGTDRIVEFLSAQRDLYGYLNDQTLRLLNKGHVGAEIAELIQLPPELTKTWSAQGYYGSVSHNVKAVYQRYMGWFDGNPAHLWEHPPVESAKRHVEAMGGAKEVLKKAQRAYDAGDYRWVAQMVNYVVFADPADTTAKHLQASAFEQLAYGAENATWRNFYLSGAHELRNGSFGTPTQANSTGLLAAISVEQAFDAMSLRVDGPKAWDTRLVTDWRFRDEGDRTHRAELRNGVLVHYDRRPGDGLPPPDATIVLTRAALLRAFLAGGDLRAAVRDGEIAIEGDAAALARLPGLFDKPDPGFAIVTP</sequence>
<dbReference type="InterPro" id="IPR029228">
    <property type="entry name" value="Alkyl_sulf_dimr"/>
</dbReference>
<dbReference type="FunFam" id="1.25.40.880:FF:000001">
    <property type="entry name" value="SDS hydrolase SdsA1"/>
    <property type="match status" value="1"/>
</dbReference>
<dbReference type="InterPro" id="IPR044097">
    <property type="entry name" value="Bds1/SdsA1_MBL-fold"/>
</dbReference>
<dbReference type="SMART" id="SM00849">
    <property type="entry name" value="Lactamase_B"/>
    <property type="match status" value="1"/>
</dbReference>
<dbReference type="Proteomes" id="UP000316331">
    <property type="component" value="Unassembled WGS sequence"/>
</dbReference>
<accession>A0A543EV08</accession>
<dbReference type="FunFam" id="3.60.15.30:FF:000001">
    <property type="entry name" value="Alkyl/aryl-sulfatase BDS1"/>
    <property type="match status" value="1"/>
</dbReference>
<evidence type="ECO:0000256" key="8">
    <source>
        <dbReference type="ARBA" id="ARBA00075789"/>
    </source>
</evidence>
<feature type="domain" description="Metallo-beta-lactamase" evidence="9">
    <location>
        <begin position="165"/>
        <end position="387"/>
    </location>
</feature>
<evidence type="ECO:0000256" key="7">
    <source>
        <dbReference type="ARBA" id="ARBA00068034"/>
    </source>
</evidence>
<comment type="caution">
    <text evidence="10">The sequence shown here is derived from an EMBL/GenBank/DDBJ whole genome shotgun (WGS) entry which is preliminary data.</text>
</comment>
<dbReference type="SUPFAM" id="SSF55718">
    <property type="entry name" value="SCP-like"/>
    <property type="match status" value="1"/>
</dbReference>
<dbReference type="Pfam" id="PF14864">
    <property type="entry name" value="Alkyl_sulf_C"/>
    <property type="match status" value="1"/>
</dbReference>
<dbReference type="CDD" id="cd07710">
    <property type="entry name" value="arylsulfatase_Sdsa1-like_MBL-fold"/>
    <property type="match status" value="1"/>
</dbReference>
<evidence type="ECO:0000313" key="10">
    <source>
        <dbReference type="EMBL" id="TQM25401.1"/>
    </source>
</evidence>
<evidence type="ECO:0000256" key="3">
    <source>
        <dbReference type="ARBA" id="ARBA00022801"/>
    </source>
</evidence>
<evidence type="ECO:0000256" key="4">
    <source>
        <dbReference type="ARBA" id="ARBA00022833"/>
    </source>
</evidence>
<dbReference type="GO" id="GO:0046872">
    <property type="term" value="F:metal ion binding"/>
    <property type="evidence" value="ECO:0007669"/>
    <property type="project" value="UniProtKB-KW"/>
</dbReference>
<dbReference type="Pfam" id="PF14863">
    <property type="entry name" value="Alkyl_sulf_dimr"/>
    <property type="match status" value="1"/>
</dbReference>
<dbReference type="EC" id="3.1.6.21" evidence="6"/>
<keyword evidence="4" id="KW-0862">Zinc</keyword>
<evidence type="ECO:0000256" key="5">
    <source>
        <dbReference type="ARBA" id="ARBA00033751"/>
    </source>
</evidence>
<comment type="similarity">
    <text evidence="5">Belongs to the metallo-beta-lactamase superfamily. Type III sulfatase family.</text>
</comment>
<dbReference type="Gene3D" id="3.30.1050.10">
    <property type="entry name" value="SCP2 sterol-binding domain"/>
    <property type="match status" value="1"/>
</dbReference>
<dbReference type="InterPro" id="IPR036866">
    <property type="entry name" value="RibonucZ/Hydroxyglut_hydro"/>
</dbReference>
<dbReference type="Pfam" id="PF00753">
    <property type="entry name" value="Lactamase_B"/>
    <property type="match status" value="1"/>
</dbReference>
<evidence type="ECO:0000259" key="9">
    <source>
        <dbReference type="SMART" id="SM00849"/>
    </source>
</evidence>
<proteinExistence type="inferred from homology"/>
<dbReference type="InterPro" id="IPR052195">
    <property type="entry name" value="Bact_Alkyl/Aryl-Sulfatase"/>
</dbReference>
<protein>
    <recommendedName>
        <fullName evidence="7">Linear primary-alkylsulfatase</fullName>
        <ecNumber evidence="6">3.1.6.21</ecNumber>
    </recommendedName>
    <alternativeName>
        <fullName evidence="8">Type III linear primary-alkylsulfatase</fullName>
    </alternativeName>
</protein>
<dbReference type="InterPro" id="IPR029229">
    <property type="entry name" value="Alkyl_sulf_C"/>
</dbReference>
<keyword evidence="11" id="KW-1185">Reference proteome</keyword>
<keyword evidence="3 10" id="KW-0378">Hydrolase</keyword>
<dbReference type="InterPro" id="IPR001279">
    <property type="entry name" value="Metallo-B-lactamas"/>
</dbReference>
<dbReference type="Gene3D" id="1.25.40.880">
    <property type="entry name" value="Alkyl sulfatase, dimerisation domain"/>
    <property type="match status" value="1"/>
</dbReference>
<dbReference type="PANTHER" id="PTHR43223:SF1">
    <property type="entry name" value="ALKYL_ARYL-SULFATASE BDS1"/>
    <property type="match status" value="1"/>
</dbReference>
<dbReference type="GO" id="GO:0018741">
    <property type="term" value="F:linear primary-alkylsulfatase activity"/>
    <property type="evidence" value="ECO:0007669"/>
    <property type="project" value="UniProtKB-EC"/>
</dbReference>
<dbReference type="PANTHER" id="PTHR43223">
    <property type="entry name" value="ALKYL/ARYL-SULFATASE"/>
    <property type="match status" value="1"/>
</dbReference>
<evidence type="ECO:0000256" key="2">
    <source>
        <dbReference type="ARBA" id="ARBA00022723"/>
    </source>
</evidence>
<evidence type="ECO:0000256" key="1">
    <source>
        <dbReference type="ARBA" id="ARBA00001947"/>
    </source>
</evidence>
<keyword evidence="2" id="KW-0479">Metal-binding</keyword>
<dbReference type="SUPFAM" id="SSF56281">
    <property type="entry name" value="Metallo-hydrolase/oxidoreductase"/>
    <property type="match status" value="1"/>
</dbReference>
<evidence type="ECO:0000256" key="6">
    <source>
        <dbReference type="ARBA" id="ARBA00066568"/>
    </source>
</evidence>
<reference evidence="10 11" key="1">
    <citation type="submission" date="2019-06" db="EMBL/GenBank/DDBJ databases">
        <title>Sequencing the genomes of 1000 actinobacteria strains.</title>
        <authorList>
            <person name="Klenk H.-P."/>
        </authorList>
    </citation>
    <scope>NUCLEOTIDE SEQUENCE [LARGE SCALE GENOMIC DNA]</scope>
    <source>
        <strain evidence="10 11">DSM 103495</strain>
    </source>
</reference>
<gene>
    <name evidence="10" type="ORF">FB390_5549</name>
</gene>
<dbReference type="InterPro" id="IPR036527">
    <property type="entry name" value="SCP2_sterol-bd_dom_sf"/>
</dbReference>
<dbReference type="Gene3D" id="3.60.15.30">
    <property type="entry name" value="Metallo-beta-lactamase domain"/>
    <property type="match status" value="1"/>
</dbReference>
<name>A0A543EV08_9NOCA</name>